<dbReference type="GO" id="GO:0033223">
    <property type="term" value="P:2-aminoethylphosphonate transport"/>
    <property type="evidence" value="ECO:0007669"/>
    <property type="project" value="InterPro"/>
</dbReference>
<gene>
    <name evidence="10" type="primary">phnU_2</name>
    <name evidence="10" type="ORF">GALL_328300</name>
</gene>
<dbReference type="GO" id="GO:0005886">
    <property type="term" value="C:plasma membrane"/>
    <property type="evidence" value="ECO:0007669"/>
    <property type="project" value="UniProtKB-SubCell"/>
</dbReference>
<keyword evidence="3" id="KW-0813">Transport</keyword>
<feature type="transmembrane region" description="Helical" evidence="8">
    <location>
        <begin position="192"/>
        <end position="212"/>
    </location>
</feature>
<evidence type="ECO:0000256" key="8">
    <source>
        <dbReference type="SAM" id="Phobius"/>
    </source>
</evidence>
<dbReference type="Pfam" id="PF00528">
    <property type="entry name" value="BPD_transp_1"/>
    <property type="match status" value="1"/>
</dbReference>
<dbReference type="PANTHER" id="PTHR42929">
    <property type="entry name" value="INNER MEMBRANE ABC TRANSPORTER PERMEASE PROTEIN YDCU-RELATED-RELATED"/>
    <property type="match status" value="1"/>
</dbReference>
<dbReference type="InterPro" id="IPR035906">
    <property type="entry name" value="MetI-like_sf"/>
</dbReference>
<evidence type="ECO:0000256" key="1">
    <source>
        <dbReference type="ARBA" id="ARBA00004651"/>
    </source>
</evidence>
<comment type="similarity">
    <text evidence="2">Belongs to the binding-protein-dependent transport system permease family. CysTW subfamily.</text>
</comment>
<evidence type="ECO:0000256" key="3">
    <source>
        <dbReference type="ARBA" id="ARBA00022448"/>
    </source>
</evidence>
<keyword evidence="7 8" id="KW-0472">Membrane</keyword>
<feature type="transmembrane region" description="Helical" evidence="8">
    <location>
        <begin position="12"/>
        <end position="30"/>
    </location>
</feature>
<keyword evidence="5 8" id="KW-0812">Transmembrane</keyword>
<evidence type="ECO:0000256" key="5">
    <source>
        <dbReference type="ARBA" id="ARBA00022692"/>
    </source>
</evidence>
<evidence type="ECO:0000256" key="7">
    <source>
        <dbReference type="ARBA" id="ARBA00023136"/>
    </source>
</evidence>
<keyword evidence="6 8" id="KW-1133">Transmembrane helix</keyword>
<evidence type="ECO:0000256" key="6">
    <source>
        <dbReference type="ARBA" id="ARBA00022989"/>
    </source>
</evidence>
<evidence type="ECO:0000259" key="9">
    <source>
        <dbReference type="PROSITE" id="PS50928"/>
    </source>
</evidence>
<feature type="transmembrane region" description="Helical" evidence="8">
    <location>
        <begin position="218"/>
        <end position="235"/>
    </location>
</feature>
<dbReference type="NCBIfam" id="NF011624">
    <property type="entry name" value="PRK15050.1"/>
    <property type="match status" value="1"/>
</dbReference>
<sequence length="280" mass="29279">MSEAARIARAVPPLGLLGAAFFYPLALIALRALHGDGATPTLAPFIALAHSALFANAVLHTVEIALLASAGCLLLGFALALALAFVPLPGAVFVMRLIDTYIALPTFLLTLAFTFIYGSAGFINGELMRELALSSPPLHFLYSIWGVVLAEVTAYTPFVLRPLLAAFEQFDLAQIDVASSLGARPWRIVRSIIAPAALPALMVGGSLCLLLTVNEFGIVLFIGAKGVVTLPLLIYSKAILEGDYTGACAAAVANVALSLALYALYNRALARFGSGHAGLV</sequence>
<dbReference type="PROSITE" id="PS50928">
    <property type="entry name" value="ABC_TM1"/>
    <property type="match status" value="1"/>
</dbReference>
<feature type="transmembrane region" description="Helical" evidence="8">
    <location>
        <begin position="100"/>
        <end position="120"/>
    </location>
</feature>
<proteinExistence type="inferred from homology"/>
<protein>
    <submittedName>
        <fullName evidence="10">Putative 2-aminoethylphosphonate transport system permease protein PhnU</fullName>
    </submittedName>
</protein>
<feature type="transmembrane region" description="Helical" evidence="8">
    <location>
        <begin position="42"/>
        <end position="59"/>
    </location>
</feature>
<evidence type="ECO:0000256" key="2">
    <source>
        <dbReference type="ARBA" id="ARBA00007069"/>
    </source>
</evidence>
<dbReference type="EMBL" id="MLJW01000551">
    <property type="protein sequence ID" value="OIQ85342.1"/>
    <property type="molecule type" value="Genomic_DNA"/>
</dbReference>
<feature type="domain" description="ABC transmembrane type-1" evidence="9">
    <location>
        <begin position="58"/>
        <end position="265"/>
    </location>
</feature>
<dbReference type="CDD" id="cd06261">
    <property type="entry name" value="TM_PBP2"/>
    <property type="match status" value="1"/>
</dbReference>
<evidence type="ECO:0000313" key="10">
    <source>
        <dbReference type="EMBL" id="OIQ85342.1"/>
    </source>
</evidence>
<comment type="subcellular location">
    <subcellularLocation>
        <location evidence="1">Cell membrane</location>
        <topology evidence="1">Multi-pass membrane protein</topology>
    </subcellularLocation>
</comment>
<feature type="transmembrane region" description="Helical" evidence="8">
    <location>
        <begin position="65"/>
        <end position="88"/>
    </location>
</feature>
<dbReference type="AlphaFoldDB" id="A0A1J5QP50"/>
<dbReference type="Gene3D" id="1.10.3720.10">
    <property type="entry name" value="MetI-like"/>
    <property type="match status" value="1"/>
</dbReference>
<dbReference type="NCBIfam" id="TIGR03226">
    <property type="entry name" value="PhnU"/>
    <property type="match status" value="1"/>
</dbReference>
<comment type="caution">
    <text evidence="10">The sequence shown here is derived from an EMBL/GenBank/DDBJ whole genome shotgun (WGS) entry which is preliminary data.</text>
</comment>
<evidence type="ECO:0000256" key="4">
    <source>
        <dbReference type="ARBA" id="ARBA00022475"/>
    </source>
</evidence>
<name>A0A1J5QP50_9ZZZZ</name>
<accession>A0A1J5QP50</accession>
<feature type="transmembrane region" description="Helical" evidence="8">
    <location>
        <begin position="140"/>
        <end position="160"/>
    </location>
</feature>
<dbReference type="InterPro" id="IPR017636">
    <property type="entry name" value="AminoethylPonate_ABC_perm-PhnU"/>
</dbReference>
<dbReference type="PANTHER" id="PTHR42929:SF1">
    <property type="entry name" value="INNER MEMBRANE ABC TRANSPORTER PERMEASE PROTEIN YDCU-RELATED"/>
    <property type="match status" value="1"/>
</dbReference>
<dbReference type="InterPro" id="IPR000515">
    <property type="entry name" value="MetI-like"/>
</dbReference>
<dbReference type="GO" id="GO:0055085">
    <property type="term" value="P:transmembrane transport"/>
    <property type="evidence" value="ECO:0007669"/>
    <property type="project" value="InterPro"/>
</dbReference>
<keyword evidence="4" id="KW-1003">Cell membrane</keyword>
<reference evidence="10" key="1">
    <citation type="submission" date="2016-10" db="EMBL/GenBank/DDBJ databases">
        <title>Sequence of Gallionella enrichment culture.</title>
        <authorList>
            <person name="Poehlein A."/>
            <person name="Muehling M."/>
            <person name="Daniel R."/>
        </authorList>
    </citation>
    <scope>NUCLEOTIDE SEQUENCE</scope>
</reference>
<feature type="transmembrane region" description="Helical" evidence="8">
    <location>
        <begin position="247"/>
        <end position="265"/>
    </location>
</feature>
<organism evidence="10">
    <name type="scientific">mine drainage metagenome</name>
    <dbReference type="NCBI Taxonomy" id="410659"/>
    <lineage>
        <taxon>unclassified sequences</taxon>
        <taxon>metagenomes</taxon>
        <taxon>ecological metagenomes</taxon>
    </lineage>
</organism>
<dbReference type="SUPFAM" id="SSF161098">
    <property type="entry name" value="MetI-like"/>
    <property type="match status" value="1"/>
</dbReference>